<evidence type="ECO:0000256" key="4">
    <source>
        <dbReference type="RuleBase" id="RU361117"/>
    </source>
</evidence>
<feature type="region of interest" description="Disordered" evidence="5">
    <location>
        <begin position="255"/>
        <end position="276"/>
    </location>
</feature>
<comment type="catalytic activity">
    <reaction evidence="4">
        <text>alpha,alpha-trehalose 6-phosphate + H2O = alpha,alpha-trehalose + phosphate</text>
        <dbReference type="Rhea" id="RHEA:23420"/>
        <dbReference type="ChEBI" id="CHEBI:15377"/>
        <dbReference type="ChEBI" id="CHEBI:16551"/>
        <dbReference type="ChEBI" id="CHEBI:43474"/>
        <dbReference type="ChEBI" id="CHEBI:58429"/>
        <dbReference type="EC" id="3.1.3.12"/>
    </reaction>
</comment>
<keyword evidence="4" id="KW-0479">Metal-binding</keyword>
<dbReference type="InterPro" id="IPR003337">
    <property type="entry name" value="Trehalose_PPase"/>
</dbReference>
<dbReference type="NCBIfam" id="TIGR01484">
    <property type="entry name" value="HAD-SF-IIB"/>
    <property type="match status" value="1"/>
</dbReference>
<gene>
    <name evidence="6" type="primary">otsB</name>
    <name evidence="6" type="ORF">NSJP_1118</name>
</gene>
<dbReference type="InterPro" id="IPR036412">
    <property type="entry name" value="HAD-like_sf"/>
</dbReference>
<comment type="similarity">
    <text evidence="2 4">Belongs to the trehalose phosphatase family.</text>
</comment>
<keyword evidence="7" id="KW-1185">Reference proteome</keyword>
<dbReference type="Gene3D" id="3.40.50.1000">
    <property type="entry name" value="HAD superfamily/HAD-like"/>
    <property type="match status" value="1"/>
</dbReference>
<dbReference type="GO" id="GO:0005992">
    <property type="term" value="P:trehalose biosynthetic process"/>
    <property type="evidence" value="ECO:0007669"/>
    <property type="project" value="UniProtKB-UniPathway"/>
</dbReference>
<dbReference type="EMBL" id="LT828648">
    <property type="protein sequence ID" value="SLM47290.1"/>
    <property type="molecule type" value="Genomic_DNA"/>
</dbReference>
<dbReference type="InterPro" id="IPR044651">
    <property type="entry name" value="OTSB-like"/>
</dbReference>
<comment type="function">
    <text evidence="4">Removes the phosphate from trehalose 6-phosphate to produce free trehalose.</text>
</comment>
<dbReference type="GO" id="GO:0004805">
    <property type="term" value="F:trehalose-phosphatase activity"/>
    <property type="evidence" value="ECO:0007669"/>
    <property type="project" value="UniProtKB-EC"/>
</dbReference>
<evidence type="ECO:0000313" key="7">
    <source>
        <dbReference type="Proteomes" id="UP000192042"/>
    </source>
</evidence>
<evidence type="ECO:0000256" key="1">
    <source>
        <dbReference type="ARBA" id="ARBA00005199"/>
    </source>
</evidence>
<dbReference type="OrthoDB" id="9797743at2"/>
<protein>
    <recommendedName>
        <fullName evidence="4">Trehalose 6-phosphate phosphatase</fullName>
        <ecNumber evidence="4">3.1.3.12</ecNumber>
    </recommendedName>
</protein>
<dbReference type="EC" id="3.1.3.12" evidence="4"/>
<name>A0A1W1I2Q3_9BACT</name>
<dbReference type="PANTHER" id="PTHR43768">
    <property type="entry name" value="TREHALOSE 6-PHOSPHATE PHOSPHATASE"/>
    <property type="match status" value="1"/>
</dbReference>
<accession>A0A1W1I2Q3</accession>
<evidence type="ECO:0000256" key="3">
    <source>
        <dbReference type="ARBA" id="ARBA00022801"/>
    </source>
</evidence>
<dbReference type="PANTHER" id="PTHR43768:SF3">
    <property type="entry name" value="TREHALOSE 6-PHOSPHATE PHOSPHATASE"/>
    <property type="match status" value="1"/>
</dbReference>
<evidence type="ECO:0000256" key="2">
    <source>
        <dbReference type="ARBA" id="ARBA00008770"/>
    </source>
</evidence>
<dbReference type="Pfam" id="PF02358">
    <property type="entry name" value="Trehalose_PPase"/>
    <property type="match status" value="1"/>
</dbReference>
<dbReference type="InterPro" id="IPR023214">
    <property type="entry name" value="HAD_sf"/>
</dbReference>
<keyword evidence="4" id="KW-0460">Magnesium</keyword>
<keyword evidence="3 4" id="KW-0378">Hydrolase</keyword>
<dbReference type="STRING" id="1325564.NSJP_1118"/>
<dbReference type="Proteomes" id="UP000192042">
    <property type="component" value="Chromosome I"/>
</dbReference>
<dbReference type="SUPFAM" id="SSF56784">
    <property type="entry name" value="HAD-like"/>
    <property type="match status" value="1"/>
</dbReference>
<organism evidence="6 7">
    <name type="scientific">Nitrospira japonica</name>
    <dbReference type="NCBI Taxonomy" id="1325564"/>
    <lineage>
        <taxon>Bacteria</taxon>
        <taxon>Pseudomonadati</taxon>
        <taxon>Nitrospirota</taxon>
        <taxon>Nitrospiria</taxon>
        <taxon>Nitrospirales</taxon>
        <taxon>Nitrospiraceae</taxon>
        <taxon>Nitrospira</taxon>
    </lineage>
</organism>
<dbReference type="GO" id="GO:0046872">
    <property type="term" value="F:metal ion binding"/>
    <property type="evidence" value="ECO:0007669"/>
    <property type="project" value="UniProtKB-KW"/>
</dbReference>
<evidence type="ECO:0000256" key="5">
    <source>
        <dbReference type="SAM" id="MobiDB-lite"/>
    </source>
</evidence>
<reference evidence="6 7" key="1">
    <citation type="submission" date="2017-03" db="EMBL/GenBank/DDBJ databases">
        <authorList>
            <person name="Afonso C.L."/>
            <person name="Miller P.J."/>
            <person name="Scott M.A."/>
            <person name="Spackman E."/>
            <person name="Goraichik I."/>
            <person name="Dimitrov K.M."/>
            <person name="Suarez D.L."/>
            <person name="Swayne D.E."/>
        </authorList>
    </citation>
    <scope>NUCLEOTIDE SEQUENCE [LARGE SCALE GENOMIC DNA]</scope>
    <source>
        <strain evidence="6">Genome sequencing of Nitrospira japonica strain NJ11</strain>
    </source>
</reference>
<evidence type="ECO:0000313" key="6">
    <source>
        <dbReference type="EMBL" id="SLM47290.1"/>
    </source>
</evidence>
<comment type="cofactor">
    <cofactor evidence="4">
        <name>Mg(2+)</name>
        <dbReference type="ChEBI" id="CHEBI:18420"/>
    </cofactor>
</comment>
<dbReference type="NCBIfam" id="TIGR00685">
    <property type="entry name" value="T6PP"/>
    <property type="match status" value="1"/>
</dbReference>
<dbReference type="AlphaFoldDB" id="A0A1W1I2Q3"/>
<dbReference type="KEGG" id="nja:NSJP_1118"/>
<sequence>MIHLLSEEGRRALGALAGRPLLYAFDFDGTLAPISADRDGVTLPRETGGWLTELAKRTTCAIISGRSVADLARRVNGSVPHLIGNHGIESPLSSPTTLRLAEEVCEHWRRELANEQSDSMAAAGGEIEDKRYTLTIHFRCAPDPAAACRRALQILNRLTPAPSLIMGKHSINVLPPGQSGKGSAASALMTHLRRDGLFYIGDDETDETVFSLNEGLVMGVRVGAENGSRARFYLDHQTEVQDVLKLLTHHLDLTPTFQDSHSPGRAGSIHELSRGS</sequence>
<dbReference type="Gene3D" id="3.30.70.1020">
    <property type="entry name" value="Trehalose-6-phosphate phosphatase related protein, domain 2"/>
    <property type="match status" value="1"/>
</dbReference>
<proteinExistence type="inferred from homology"/>
<dbReference type="RefSeq" id="WP_080885849.1">
    <property type="nucleotide sequence ID" value="NZ_LT828648.1"/>
</dbReference>
<comment type="pathway">
    <text evidence="1 4">Glycan biosynthesis; trehalose biosynthesis.</text>
</comment>
<dbReference type="UniPathway" id="UPA00299"/>
<dbReference type="InterPro" id="IPR006379">
    <property type="entry name" value="HAD-SF_hydro_IIB"/>
</dbReference>